<accession>A0A919UI69</accession>
<evidence type="ECO:0000313" key="2">
    <source>
        <dbReference type="EMBL" id="GIG52270.1"/>
    </source>
</evidence>
<dbReference type="AlphaFoldDB" id="A0A919UI69"/>
<feature type="region of interest" description="Disordered" evidence="1">
    <location>
        <begin position="1"/>
        <end position="23"/>
    </location>
</feature>
<keyword evidence="3" id="KW-1185">Reference proteome</keyword>
<dbReference type="EMBL" id="BONQ01000174">
    <property type="protein sequence ID" value="GIG52270.1"/>
    <property type="molecule type" value="Genomic_DNA"/>
</dbReference>
<evidence type="ECO:0008006" key="4">
    <source>
        <dbReference type="Google" id="ProtNLM"/>
    </source>
</evidence>
<proteinExistence type="predicted"/>
<reference evidence="2" key="1">
    <citation type="submission" date="2021-01" db="EMBL/GenBank/DDBJ databases">
        <title>Whole genome shotgun sequence of Dactylosporangium siamense NBRC 106093.</title>
        <authorList>
            <person name="Komaki H."/>
            <person name="Tamura T."/>
        </authorList>
    </citation>
    <scope>NUCLEOTIDE SEQUENCE</scope>
    <source>
        <strain evidence="2">NBRC 106093</strain>
    </source>
</reference>
<evidence type="ECO:0000313" key="3">
    <source>
        <dbReference type="Proteomes" id="UP000660611"/>
    </source>
</evidence>
<organism evidence="2 3">
    <name type="scientific">Dactylosporangium siamense</name>
    <dbReference type="NCBI Taxonomy" id="685454"/>
    <lineage>
        <taxon>Bacteria</taxon>
        <taxon>Bacillati</taxon>
        <taxon>Actinomycetota</taxon>
        <taxon>Actinomycetes</taxon>
        <taxon>Micromonosporales</taxon>
        <taxon>Micromonosporaceae</taxon>
        <taxon>Dactylosporangium</taxon>
    </lineage>
</organism>
<evidence type="ECO:0000256" key="1">
    <source>
        <dbReference type="SAM" id="MobiDB-lite"/>
    </source>
</evidence>
<name>A0A919UI69_9ACTN</name>
<gene>
    <name evidence="2" type="ORF">Dsi01nite_103110</name>
</gene>
<protein>
    <recommendedName>
        <fullName evidence="4">Barstar (barnase inhibitor) domain-containing protein</fullName>
    </recommendedName>
</protein>
<comment type="caution">
    <text evidence="2">The sequence shown here is derived from an EMBL/GenBank/DDBJ whole genome shotgun (WGS) entry which is preliminary data.</text>
</comment>
<dbReference type="Proteomes" id="UP000660611">
    <property type="component" value="Unassembled WGS sequence"/>
</dbReference>
<sequence>MQPMLGAPRGPGQGQLETTGYGGGMEAPPRGQFVAVELTHDRFQEFVDEVQTAAYVEDADLRVVLGAACTTAARAVEHLCGVLQLPYAASRGWHDMLEAIGDRAASLRQFVVILDATDLLKHEDPDLWHELIGNLHGGPHCMGGGWNTLMLADDPYRWETTPFRTAAGAEQAHARRR</sequence>